<evidence type="ECO:0000259" key="9">
    <source>
        <dbReference type="Pfam" id="PF13515"/>
    </source>
</evidence>
<feature type="transmembrane region" description="Helical" evidence="6">
    <location>
        <begin position="820"/>
        <end position="841"/>
    </location>
</feature>
<dbReference type="PANTHER" id="PTHR37994">
    <property type="entry name" value="ARAE_2_N DOMAIN-CONTAINING PROTEIN-RELATED"/>
    <property type="match status" value="1"/>
</dbReference>
<organism evidence="10 11">
    <name type="scientific">Pyrrhoderma noxium</name>
    <dbReference type="NCBI Taxonomy" id="2282107"/>
    <lineage>
        <taxon>Eukaryota</taxon>
        <taxon>Fungi</taxon>
        <taxon>Dikarya</taxon>
        <taxon>Basidiomycota</taxon>
        <taxon>Agaricomycotina</taxon>
        <taxon>Agaricomycetes</taxon>
        <taxon>Hymenochaetales</taxon>
        <taxon>Hymenochaetaceae</taxon>
        <taxon>Pyrrhoderma</taxon>
    </lineage>
</organism>
<feature type="domain" description="DUF2421" evidence="7">
    <location>
        <begin position="904"/>
        <end position="1135"/>
    </location>
</feature>
<comment type="caution">
    <text evidence="10">The sequence shown here is derived from an EMBL/GenBank/DDBJ whole genome shotgun (WGS) entry which is preliminary data.</text>
</comment>
<feature type="domain" description="Putative ER transporter 6TM N-terminal" evidence="8">
    <location>
        <begin position="459"/>
        <end position="598"/>
    </location>
</feature>
<evidence type="ECO:0000256" key="3">
    <source>
        <dbReference type="ARBA" id="ARBA00022989"/>
    </source>
</evidence>
<comment type="subcellular location">
    <subcellularLocation>
        <location evidence="1">Membrane</location>
        <topology evidence="1">Multi-pass membrane protein</topology>
    </subcellularLocation>
</comment>
<feature type="transmembrane region" description="Helical" evidence="6">
    <location>
        <begin position="790"/>
        <end position="814"/>
    </location>
</feature>
<keyword evidence="3 6" id="KW-1133">Transmembrane helix</keyword>
<accession>A0A286UPQ8</accession>
<feature type="transmembrane region" description="Helical" evidence="6">
    <location>
        <begin position="231"/>
        <end position="254"/>
    </location>
</feature>
<feature type="region of interest" description="Disordered" evidence="5">
    <location>
        <begin position="390"/>
        <end position="456"/>
    </location>
</feature>
<dbReference type="GO" id="GO:0016020">
    <property type="term" value="C:membrane"/>
    <property type="evidence" value="ECO:0007669"/>
    <property type="project" value="UniProtKB-SubCell"/>
</dbReference>
<evidence type="ECO:0000259" key="8">
    <source>
        <dbReference type="Pfam" id="PF10337"/>
    </source>
</evidence>
<feature type="domain" description="Integral membrane bound transporter" evidence="9">
    <location>
        <begin position="769"/>
        <end position="900"/>
    </location>
</feature>
<dbReference type="EMBL" id="NBII01000002">
    <property type="protein sequence ID" value="PAV21583.1"/>
    <property type="molecule type" value="Genomic_DNA"/>
</dbReference>
<dbReference type="Pfam" id="PF10337">
    <property type="entry name" value="ArAE_2_N"/>
    <property type="match status" value="2"/>
</dbReference>
<evidence type="ECO:0008006" key="12">
    <source>
        <dbReference type="Google" id="ProtNLM"/>
    </source>
</evidence>
<feature type="transmembrane region" description="Helical" evidence="6">
    <location>
        <begin position="886"/>
        <end position="904"/>
    </location>
</feature>
<keyword evidence="4 6" id="KW-0472">Membrane</keyword>
<dbReference type="InterPro" id="IPR049453">
    <property type="entry name" value="Memb_transporter_dom"/>
</dbReference>
<reference evidence="10 11" key="1">
    <citation type="journal article" date="2017" name="Mol. Ecol.">
        <title>Comparative and population genomic landscape of Phellinus noxius: A hypervariable fungus causing root rot in trees.</title>
        <authorList>
            <person name="Chung C.L."/>
            <person name="Lee T.J."/>
            <person name="Akiba M."/>
            <person name="Lee H.H."/>
            <person name="Kuo T.H."/>
            <person name="Liu D."/>
            <person name="Ke H.M."/>
            <person name="Yokoi T."/>
            <person name="Roa M.B."/>
            <person name="Lu M.J."/>
            <person name="Chang Y.Y."/>
            <person name="Ann P.J."/>
            <person name="Tsai J.N."/>
            <person name="Chen C.Y."/>
            <person name="Tzean S.S."/>
            <person name="Ota Y."/>
            <person name="Hattori T."/>
            <person name="Sahashi N."/>
            <person name="Liou R.F."/>
            <person name="Kikuchi T."/>
            <person name="Tsai I.J."/>
        </authorList>
    </citation>
    <scope>NUCLEOTIDE SEQUENCE [LARGE SCALE GENOMIC DNA]</scope>
    <source>
        <strain evidence="10 11">FFPRI411160</strain>
    </source>
</reference>
<dbReference type="Proteomes" id="UP000217199">
    <property type="component" value="Unassembled WGS sequence"/>
</dbReference>
<evidence type="ECO:0000259" key="7">
    <source>
        <dbReference type="Pfam" id="PF10334"/>
    </source>
</evidence>
<feature type="region of interest" description="Disordered" evidence="5">
    <location>
        <begin position="1"/>
        <end position="32"/>
    </location>
</feature>
<evidence type="ECO:0000256" key="5">
    <source>
        <dbReference type="SAM" id="MobiDB-lite"/>
    </source>
</evidence>
<evidence type="ECO:0000256" key="4">
    <source>
        <dbReference type="ARBA" id="ARBA00023136"/>
    </source>
</evidence>
<keyword evidence="2 6" id="KW-0812">Transmembrane</keyword>
<dbReference type="OrthoDB" id="2274698at2759"/>
<dbReference type="Pfam" id="PF10334">
    <property type="entry name" value="BRE4"/>
    <property type="match status" value="1"/>
</dbReference>
<name>A0A286UPQ8_9AGAM</name>
<dbReference type="Pfam" id="PF13515">
    <property type="entry name" value="FUSC_2"/>
    <property type="match status" value="1"/>
</dbReference>
<dbReference type="InParanoid" id="A0A286UPQ8"/>
<feature type="transmembrane region" description="Helical" evidence="6">
    <location>
        <begin position="199"/>
        <end position="219"/>
    </location>
</feature>
<protein>
    <recommendedName>
        <fullName evidence="12">ER transporter 6TM N-terminal domain-containing protein</fullName>
    </recommendedName>
</protein>
<feature type="compositionally biased region" description="Low complexity" evidence="5">
    <location>
        <begin position="426"/>
        <end position="441"/>
    </location>
</feature>
<feature type="transmembrane region" description="Helical" evidence="6">
    <location>
        <begin position="155"/>
        <end position="179"/>
    </location>
</feature>
<dbReference type="InterPro" id="IPR018820">
    <property type="entry name" value="BRE4-related_DUF2421"/>
</dbReference>
<evidence type="ECO:0000256" key="2">
    <source>
        <dbReference type="ARBA" id="ARBA00022692"/>
    </source>
</evidence>
<feature type="transmembrane region" description="Helical" evidence="6">
    <location>
        <begin position="260"/>
        <end position="280"/>
    </location>
</feature>
<proteinExistence type="predicted"/>
<evidence type="ECO:0000313" key="10">
    <source>
        <dbReference type="EMBL" id="PAV21583.1"/>
    </source>
</evidence>
<dbReference type="AlphaFoldDB" id="A0A286UPQ8"/>
<evidence type="ECO:0000256" key="1">
    <source>
        <dbReference type="ARBA" id="ARBA00004141"/>
    </source>
</evidence>
<feature type="compositionally biased region" description="Pro residues" evidence="5">
    <location>
        <begin position="403"/>
        <end position="425"/>
    </location>
</feature>
<dbReference type="PANTHER" id="PTHR37994:SF1">
    <property type="entry name" value="ER TRANSPORTER 6TM N-TERMINAL DOMAIN-CONTAINING PROTEIN"/>
    <property type="match status" value="1"/>
</dbReference>
<evidence type="ECO:0000256" key="6">
    <source>
        <dbReference type="SAM" id="Phobius"/>
    </source>
</evidence>
<feature type="compositionally biased region" description="Basic residues" evidence="5">
    <location>
        <begin position="442"/>
        <end position="452"/>
    </location>
</feature>
<feature type="domain" description="Putative ER transporter 6TM N-terminal" evidence="8">
    <location>
        <begin position="90"/>
        <end position="382"/>
    </location>
</feature>
<feature type="transmembrane region" description="Helical" evidence="6">
    <location>
        <begin position="848"/>
        <end position="866"/>
    </location>
</feature>
<sequence>MRVEEESGEKSATTVPMERVDSTAGSENPRLRLQMPPRLFGSMRGAVADSTLGGLARQISAPSVKFTIPGEESTSRLSKLKGLIPKPDISWILNNLDATHLKPAIRTAVATWISVLLILIPETQAILGQASFLIIVAGMLSPPSEPFIAVLERELAILFFASISFAWSSLGIFLASLARSTTDLSANEIDIFMGKYIEAPSTIICAIFLFIGTSALLYIRARAGPGPYAIAIILSCIVSDVSLTVGHLFPYAYYNVGKTIVIPIAFHSAIALVCSVTVFPETVNAQFTKRFRNVFIPLAKAMKTQPDIFATSAISDAFDPEPFLKQVAAAEGALAPLAATSRLLKRDLSWSRFGSKDFSLLHEQARKMTMRANGMGFYFKIIDPMVNKQPGTPALSRITTPVSSPPPSRPSSPPVSRPPSRPPSPSHSQTDLSQQTSPTPSTRRRSRHRHHTGGNSLYHTTLHLYHALQKHASGHHHHSSNAPSIFHEAMDRENTVGVFESVRYLNLESRLAHPHAEEWIPKIIFLLSESSRELTECCAETLEHVANWLERMNQDRFWKLFRREREKSWQETIEEDEAVYAKLRAVLDDFRQNKRHRVLDLYRAHIDPTFSPPGEDPPPHRYLFQCYTYQYHLMFFAEHLCTFLKETIHLEKTRPRSRLWLPILPLKQIIFWSKWEPTDSGLQTNEDEDPDIIQGIDPEKQHLLDVPQRRDPDALPPGNILEAIGSLFHHSAAGLTRGNAVFGFKAGVVSVLLSLPNFVPSSAFFAYRNRSIWALVIGQLTMSRFRGDTIFGWFSRVLATFLGGILGAVMWYISTGTGDGNAYGLAAVCFVCFPFLFFARLNYPASPMTLTIFCVTTGLVFGYSWQDTHLPSLSYAGIGIEVAWKRFLLVTIGVTAAFIISFLPPSTTLRRYLRTTYATTAQQLGGAYCDVVSLSTVPEGPEGIAIIKELMAIRMKLRRSTALMANVPYEFSLRGKWPKERYKVVCEIQMEIAYLLSHLRSVTEHLELSWARAFLRRTRFLDPEFQGDVLAVISMISTSLRTGSPLPQVTPCPLLDRFVASAHRHGLYVLRPPDSGTGTLYEDEDSFGLPRKLTTETLEDEQYMYFSVGVANAYQIVTRLDRLMIATKELVGEQFHIQGLPVYMPKRGTA</sequence>
<dbReference type="InterPro" id="IPR018823">
    <property type="entry name" value="ArAE_2_N"/>
</dbReference>
<dbReference type="STRING" id="2282107.A0A286UPQ8"/>
<gene>
    <name evidence="10" type="ORF">PNOK_0154000</name>
</gene>
<keyword evidence="11" id="KW-1185">Reference proteome</keyword>
<evidence type="ECO:0000313" key="11">
    <source>
        <dbReference type="Proteomes" id="UP000217199"/>
    </source>
</evidence>